<dbReference type="Pfam" id="PF00503">
    <property type="entry name" value="G-alpha"/>
    <property type="match status" value="1"/>
</dbReference>
<feature type="binding site" evidence="5">
    <location>
        <begin position="230"/>
        <end position="234"/>
    </location>
    <ligand>
        <name>GTP</name>
        <dbReference type="ChEBI" id="CHEBI:37565"/>
    </ligand>
</feature>
<dbReference type="GO" id="GO:0005834">
    <property type="term" value="C:heterotrimeric G-protein complex"/>
    <property type="evidence" value="ECO:0007669"/>
    <property type="project" value="TreeGrafter"/>
</dbReference>
<dbReference type="SMART" id="SM00275">
    <property type="entry name" value="G_alpha"/>
    <property type="match status" value="1"/>
</dbReference>
<protein>
    <submittedName>
        <fullName evidence="7">Uncharacterized protein</fullName>
    </submittedName>
</protein>
<gene>
    <name evidence="7" type="ORF">MNOR_LOCUS33285</name>
</gene>
<dbReference type="GO" id="GO:0005737">
    <property type="term" value="C:cytoplasm"/>
    <property type="evidence" value="ECO:0007669"/>
    <property type="project" value="TreeGrafter"/>
</dbReference>
<dbReference type="GO" id="GO:0005525">
    <property type="term" value="F:GTP binding"/>
    <property type="evidence" value="ECO:0007669"/>
    <property type="project" value="UniProtKB-KW"/>
</dbReference>
<accession>A0AAV2S8D3</accession>
<evidence type="ECO:0000256" key="1">
    <source>
        <dbReference type="ARBA" id="ARBA00022723"/>
    </source>
</evidence>
<dbReference type="Gene3D" id="1.10.400.10">
    <property type="entry name" value="GI Alpha 1, domain 2-like"/>
    <property type="match status" value="1"/>
</dbReference>
<evidence type="ECO:0000256" key="2">
    <source>
        <dbReference type="ARBA" id="ARBA00022741"/>
    </source>
</evidence>
<keyword evidence="4" id="KW-0807">Transducer</keyword>
<evidence type="ECO:0000256" key="4">
    <source>
        <dbReference type="ARBA" id="ARBA00023224"/>
    </source>
</evidence>
<dbReference type="InterPro" id="IPR011025">
    <property type="entry name" value="GproteinA_insert"/>
</dbReference>
<organism evidence="7 8">
    <name type="scientific">Meganyctiphanes norvegica</name>
    <name type="common">Northern krill</name>
    <name type="synonym">Thysanopoda norvegica</name>
    <dbReference type="NCBI Taxonomy" id="48144"/>
    <lineage>
        <taxon>Eukaryota</taxon>
        <taxon>Metazoa</taxon>
        <taxon>Ecdysozoa</taxon>
        <taxon>Arthropoda</taxon>
        <taxon>Crustacea</taxon>
        <taxon>Multicrustacea</taxon>
        <taxon>Malacostraca</taxon>
        <taxon>Eumalacostraca</taxon>
        <taxon>Eucarida</taxon>
        <taxon>Euphausiacea</taxon>
        <taxon>Euphausiidae</taxon>
        <taxon>Meganyctiphanes</taxon>
    </lineage>
</organism>
<dbReference type="PANTHER" id="PTHR10218:SF217">
    <property type="entry name" value="GUANINE NUCLEOTIDE-BINDING PROTEIN SUBUNIT ALPHA-15"/>
    <property type="match status" value="1"/>
</dbReference>
<evidence type="ECO:0000256" key="5">
    <source>
        <dbReference type="PIRSR" id="PIRSR601019-1"/>
    </source>
</evidence>
<dbReference type="PROSITE" id="PS51882">
    <property type="entry name" value="G_ALPHA"/>
    <property type="match status" value="1"/>
</dbReference>
<feature type="binding site" evidence="5">
    <location>
        <begin position="180"/>
        <end position="181"/>
    </location>
    <ligand>
        <name>GTP</name>
        <dbReference type="ChEBI" id="CHEBI:37565"/>
    </ligand>
</feature>
<feature type="binding site" evidence="5">
    <location>
        <begin position="58"/>
        <end position="63"/>
    </location>
    <ligand>
        <name>GTP</name>
        <dbReference type="ChEBI" id="CHEBI:37565"/>
    </ligand>
</feature>
<keyword evidence="3 5" id="KW-0342">GTP-binding</keyword>
<dbReference type="CDD" id="cd00066">
    <property type="entry name" value="G-alpha"/>
    <property type="match status" value="1"/>
</dbReference>
<dbReference type="Proteomes" id="UP001497623">
    <property type="component" value="Unassembled WGS sequence"/>
</dbReference>
<proteinExistence type="predicted"/>
<dbReference type="Gene3D" id="3.40.50.300">
    <property type="entry name" value="P-loop containing nucleotide triphosphate hydrolases"/>
    <property type="match status" value="1"/>
</dbReference>
<comment type="caution">
    <text evidence="7">The sequence shown here is derived from an EMBL/GenBank/DDBJ whole genome shotgun (WGS) entry which is preliminary data.</text>
</comment>
<feature type="binding site" evidence="6">
    <location>
        <position position="211"/>
    </location>
    <ligand>
        <name>Mg(2+)</name>
        <dbReference type="ChEBI" id="CHEBI:18420"/>
    </ligand>
</feature>
<keyword evidence="8" id="KW-1185">Reference proteome</keyword>
<evidence type="ECO:0000313" key="8">
    <source>
        <dbReference type="Proteomes" id="UP001497623"/>
    </source>
</evidence>
<dbReference type="SUPFAM" id="SSF52540">
    <property type="entry name" value="P-loop containing nucleoside triphosphate hydrolases"/>
    <property type="match status" value="1"/>
</dbReference>
<dbReference type="GO" id="GO:0007188">
    <property type="term" value="P:adenylate cyclase-modulating G protein-coupled receptor signaling pathway"/>
    <property type="evidence" value="ECO:0007669"/>
    <property type="project" value="TreeGrafter"/>
</dbReference>
<keyword evidence="6" id="KW-0460">Magnesium</keyword>
<keyword evidence="1 6" id="KW-0479">Metal-binding</keyword>
<feature type="binding site" evidence="5">
    <location>
        <begin position="205"/>
        <end position="211"/>
    </location>
    <ligand>
        <name>GTP</name>
        <dbReference type="ChEBI" id="CHEBI:37565"/>
    </ligand>
</feature>
<feature type="non-terminal residue" evidence="7">
    <location>
        <position position="397"/>
    </location>
</feature>
<dbReference type="AlphaFoldDB" id="A0AAV2S8D3"/>
<dbReference type="GO" id="GO:0001664">
    <property type="term" value="F:G protein-coupled receptor binding"/>
    <property type="evidence" value="ECO:0007669"/>
    <property type="project" value="TreeGrafter"/>
</dbReference>
<dbReference type="SUPFAM" id="SSF47895">
    <property type="entry name" value="Transducin (alpha subunit), insertion domain"/>
    <property type="match status" value="1"/>
</dbReference>
<reference evidence="7 8" key="1">
    <citation type="submission" date="2024-05" db="EMBL/GenBank/DDBJ databases">
        <authorList>
            <person name="Wallberg A."/>
        </authorList>
    </citation>
    <scope>NUCLEOTIDE SEQUENCE [LARGE SCALE GENOMIC DNA]</scope>
</reference>
<sequence>MGSPLQCYCRLMCGCMCPHCCDRQDQDGEDHQWQEEDRSHRKQNHDKTVYVLLLGAAESGKSTIMRQMKIIQNNGLSTATLRSYTKHVLDNVLTCAQRIIQAVQEAAVPWGTPEASHAAHVLGPLNASEWGIILGLDQGDPTIQAPPLLPPDHAHLVQVLWADSASQECWRRANEFNLPDSTAYYLGNLERLAQAQYTPTMDDVLRLRIPTRAATVYDLRENDWTIRITDVGGQRGERRRWLRLFDNINAIIFLAALSEYDQSWSEEEEDGLNRLQLSINLFREVVQYPGFQPPETMMILFLNKVDVFGHKIQSSDLHHTFPDYEGIPGDSRAALDYIRGRFHKQAPGRPPGTPIYTHETCATDTEATRFVFAAVRDNILFANIRRFMDPFDLEKFQ</sequence>
<dbReference type="PANTHER" id="PTHR10218">
    <property type="entry name" value="GTP-BINDING PROTEIN ALPHA SUBUNIT"/>
    <property type="match status" value="1"/>
</dbReference>
<dbReference type="FunFam" id="3.40.50.300:FF:000692">
    <property type="entry name" value="Guanine nucleotide-binding protein subunit alpha"/>
    <property type="match status" value="1"/>
</dbReference>
<evidence type="ECO:0000256" key="6">
    <source>
        <dbReference type="PIRSR" id="PIRSR601019-2"/>
    </source>
</evidence>
<evidence type="ECO:0000256" key="3">
    <source>
        <dbReference type="ARBA" id="ARBA00023134"/>
    </source>
</evidence>
<feature type="binding site" evidence="6">
    <location>
        <position position="62"/>
    </location>
    <ligand>
        <name>Mg(2+)</name>
        <dbReference type="ChEBI" id="CHEBI:18420"/>
    </ligand>
</feature>
<dbReference type="InterPro" id="IPR001019">
    <property type="entry name" value="Gprotein_alpha_su"/>
</dbReference>
<dbReference type="InterPro" id="IPR027417">
    <property type="entry name" value="P-loop_NTPase"/>
</dbReference>
<keyword evidence="2 5" id="KW-0547">Nucleotide-binding</keyword>
<evidence type="ECO:0000313" key="7">
    <source>
        <dbReference type="EMBL" id="CAL4165643.1"/>
    </source>
</evidence>
<dbReference type="GO" id="GO:0060158">
    <property type="term" value="P:phospholipase C-activating dopamine receptor signaling pathway"/>
    <property type="evidence" value="ECO:0007669"/>
    <property type="project" value="TreeGrafter"/>
</dbReference>
<feature type="binding site" evidence="5">
    <location>
        <begin position="303"/>
        <end position="306"/>
    </location>
    <ligand>
        <name>GTP</name>
        <dbReference type="ChEBI" id="CHEBI:37565"/>
    </ligand>
</feature>
<feature type="binding site" evidence="5">
    <location>
        <position position="362"/>
    </location>
    <ligand>
        <name>GTP</name>
        <dbReference type="ChEBI" id="CHEBI:37565"/>
    </ligand>
</feature>
<dbReference type="GO" id="GO:0031683">
    <property type="term" value="F:G-protein beta/gamma-subunit complex binding"/>
    <property type="evidence" value="ECO:0007669"/>
    <property type="project" value="InterPro"/>
</dbReference>
<dbReference type="GO" id="GO:0046872">
    <property type="term" value="F:metal ion binding"/>
    <property type="evidence" value="ECO:0007669"/>
    <property type="project" value="UniProtKB-KW"/>
</dbReference>
<dbReference type="GO" id="GO:0003924">
    <property type="term" value="F:GTPase activity"/>
    <property type="evidence" value="ECO:0007669"/>
    <property type="project" value="InterPro"/>
</dbReference>
<dbReference type="PRINTS" id="PR00318">
    <property type="entry name" value="GPROTEINA"/>
</dbReference>
<dbReference type="EMBL" id="CAXKWB010047607">
    <property type="protein sequence ID" value="CAL4165643.1"/>
    <property type="molecule type" value="Genomic_DNA"/>
</dbReference>
<name>A0AAV2S8D3_MEGNR</name>